<dbReference type="Proteomes" id="UP000092651">
    <property type="component" value="Unassembled WGS sequence"/>
</dbReference>
<dbReference type="OrthoDB" id="866189at2"/>
<reference evidence="3 4" key="1">
    <citation type="submission" date="2016-07" db="EMBL/GenBank/DDBJ databases">
        <authorList>
            <person name="Jeong J.-J."/>
            <person name="Kim D.W."/>
            <person name="Sang M.K."/>
            <person name="Choi I.-G."/>
            <person name="Kim K.D."/>
        </authorList>
    </citation>
    <scope>NUCLEOTIDE SEQUENCE [LARGE SCALE GENOMIC DNA]</scope>
    <source>
        <strain evidence="3 4">UTM-3</strain>
    </source>
</reference>
<protein>
    <recommendedName>
        <fullName evidence="2">Secretion system C-terminal sorting domain-containing protein</fullName>
    </recommendedName>
</protein>
<evidence type="ECO:0000259" key="2">
    <source>
        <dbReference type="Pfam" id="PF18962"/>
    </source>
</evidence>
<keyword evidence="4" id="KW-1185">Reference proteome</keyword>
<feature type="domain" description="Secretion system C-terminal sorting" evidence="2">
    <location>
        <begin position="267"/>
        <end position="333"/>
    </location>
</feature>
<dbReference type="NCBIfam" id="TIGR04183">
    <property type="entry name" value="Por_Secre_tail"/>
    <property type="match status" value="1"/>
</dbReference>
<dbReference type="InterPro" id="IPR026444">
    <property type="entry name" value="Secre_tail"/>
</dbReference>
<dbReference type="RefSeq" id="WP_065394623.1">
    <property type="nucleotide sequence ID" value="NZ_MAYH01000023.1"/>
</dbReference>
<evidence type="ECO:0000313" key="3">
    <source>
        <dbReference type="EMBL" id="OCA72399.1"/>
    </source>
</evidence>
<keyword evidence="1" id="KW-0732">Signal</keyword>
<proteinExistence type="predicted"/>
<gene>
    <name evidence="3" type="ORF">BBI01_09750</name>
</gene>
<evidence type="ECO:0000256" key="1">
    <source>
        <dbReference type="ARBA" id="ARBA00022729"/>
    </source>
</evidence>
<organism evidence="3 4">
    <name type="scientific">Chryseobacterium artocarpi</name>
    <dbReference type="NCBI Taxonomy" id="1414727"/>
    <lineage>
        <taxon>Bacteria</taxon>
        <taxon>Pseudomonadati</taxon>
        <taxon>Bacteroidota</taxon>
        <taxon>Flavobacteriia</taxon>
        <taxon>Flavobacteriales</taxon>
        <taxon>Weeksellaceae</taxon>
        <taxon>Chryseobacterium group</taxon>
        <taxon>Chryseobacterium</taxon>
    </lineage>
</organism>
<evidence type="ECO:0000313" key="4">
    <source>
        <dbReference type="Proteomes" id="UP000092651"/>
    </source>
</evidence>
<sequence length="335" mass="36568">MKKLNFIVFLMVGKMAYGQPSIPRSGVDHINTTISLKSEDVTGTSITAGPSGANITWDFSAYTGTNAMDFVTNMCPGQANCFRFPGANRITKPNSMDTHDFNIMTDTEATMIGSYSGPALGDVTVTYVNPLIEYKFPITYMQQFDDTYEFNSVSTAIGNTNETGQVSYTVDGYGTVITPKGTYPNVLRIKRMRTATQTIFSTPIPMTATYTNESYQWVSQSAGTVFSFAINTFVLQGNTNVAKTISYLDSDVLSTVDLSNQKSTISLYPNPSSDIVTLSSKEAVKKVLITTLEGKVVLTVENSRNIDISKLPKGVYLLQGELKDGTSVSKKIIKK</sequence>
<dbReference type="Pfam" id="PF18962">
    <property type="entry name" value="Por_Secre_tail"/>
    <property type="match status" value="1"/>
</dbReference>
<dbReference type="EMBL" id="MAYH01000023">
    <property type="protein sequence ID" value="OCA72399.1"/>
    <property type="molecule type" value="Genomic_DNA"/>
</dbReference>
<name>A0A1B8ZLB4_9FLAO</name>
<accession>A0A1B8ZLB4</accession>
<dbReference type="AlphaFoldDB" id="A0A1B8ZLB4"/>
<comment type="caution">
    <text evidence="3">The sequence shown here is derived from an EMBL/GenBank/DDBJ whole genome shotgun (WGS) entry which is preliminary data.</text>
</comment>